<name>A0ABZ0HSU9_9HYPH</name>
<dbReference type="Proteomes" id="UP001626536">
    <property type="component" value="Chromosome"/>
</dbReference>
<dbReference type="EMBL" id="CP136862">
    <property type="protein sequence ID" value="WOJ89852.1"/>
    <property type="molecule type" value="Genomic_DNA"/>
</dbReference>
<accession>A0ABZ0HSU9</accession>
<proteinExistence type="predicted"/>
<organism evidence="1 2">
    <name type="scientific">Methylocapsa polymorpha</name>
    <dbReference type="NCBI Taxonomy" id="3080828"/>
    <lineage>
        <taxon>Bacteria</taxon>
        <taxon>Pseudomonadati</taxon>
        <taxon>Pseudomonadota</taxon>
        <taxon>Alphaproteobacteria</taxon>
        <taxon>Hyphomicrobiales</taxon>
        <taxon>Beijerinckiaceae</taxon>
        <taxon>Methylocapsa</taxon>
    </lineage>
</organism>
<evidence type="ECO:0000313" key="1">
    <source>
        <dbReference type="EMBL" id="WOJ89852.1"/>
    </source>
</evidence>
<dbReference type="RefSeq" id="WP_407339298.1">
    <property type="nucleotide sequence ID" value="NZ_CP136862.1"/>
</dbReference>
<protein>
    <submittedName>
        <fullName evidence="1">Uncharacterized protein</fullName>
    </submittedName>
</protein>
<sequence>MTTVRQNLAAVTLTANAKSAGQAAGVNLASLQAQLDEHLVEAAVLLKQIIALHPSSGGDATNYTALQNLLAAITT</sequence>
<keyword evidence="2" id="KW-1185">Reference proteome</keyword>
<evidence type="ECO:0000313" key="2">
    <source>
        <dbReference type="Proteomes" id="UP001626536"/>
    </source>
</evidence>
<reference evidence="1 2" key="1">
    <citation type="submission" date="2023-10" db="EMBL/GenBank/DDBJ databases">
        <title>Novel methanotroph of the genus Methylocapsa from a subarctic wetland.</title>
        <authorList>
            <person name="Belova S.E."/>
            <person name="Oshkin I.Y."/>
            <person name="Miroshnikov K."/>
            <person name="Dedysh S.N."/>
        </authorList>
    </citation>
    <scope>NUCLEOTIDE SEQUENCE [LARGE SCALE GENOMIC DNA]</scope>
    <source>
        <strain evidence="1 2">RX1</strain>
    </source>
</reference>
<gene>
    <name evidence="1" type="ORF">RZS28_00615</name>
</gene>